<feature type="domain" description="HTH gntR-type" evidence="7">
    <location>
        <begin position="9"/>
        <end position="77"/>
    </location>
</feature>
<dbReference type="SMART" id="SM00895">
    <property type="entry name" value="FCD"/>
    <property type="match status" value="1"/>
</dbReference>
<keyword evidence="9" id="KW-1185">Reference proteome</keyword>
<evidence type="ECO:0000256" key="4">
    <source>
        <dbReference type="ARBA" id="ARBA00023163"/>
    </source>
</evidence>
<comment type="function">
    <text evidence="5">Transcriptional repressor for the pyruvate dehydrogenase complex genes aceEF and lpd.</text>
</comment>
<dbReference type="InterPro" id="IPR036388">
    <property type="entry name" value="WH-like_DNA-bd_sf"/>
</dbReference>
<dbReference type="SUPFAM" id="SSF48008">
    <property type="entry name" value="GntR ligand-binding domain-like"/>
    <property type="match status" value="1"/>
</dbReference>
<proteinExistence type="predicted"/>
<dbReference type="EMBL" id="FODE01000006">
    <property type="protein sequence ID" value="SEN41485.1"/>
    <property type="molecule type" value="Genomic_DNA"/>
</dbReference>
<protein>
    <recommendedName>
        <fullName evidence="6">Pyruvate dehydrogenase complex repressor</fullName>
    </recommendedName>
</protein>
<dbReference type="RefSeq" id="WP_090611012.1">
    <property type="nucleotide sequence ID" value="NZ_CP067124.1"/>
</dbReference>
<keyword evidence="3" id="KW-0238">DNA-binding</keyword>
<dbReference type="InterPro" id="IPR000524">
    <property type="entry name" value="Tscrpt_reg_HTH_GntR"/>
</dbReference>
<dbReference type="PANTHER" id="PTHR43537">
    <property type="entry name" value="TRANSCRIPTIONAL REGULATOR, GNTR FAMILY"/>
    <property type="match status" value="1"/>
</dbReference>
<dbReference type="Pfam" id="PF07729">
    <property type="entry name" value="FCD"/>
    <property type="match status" value="1"/>
</dbReference>
<dbReference type="Gene3D" id="1.10.10.10">
    <property type="entry name" value="Winged helix-like DNA-binding domain superfamily/Winged helix DNA-binding domain"/>
    <property type="match status" value="1"/>
</dbReference>
<dbReference type="InterPro" id="IPR011711">
    <property type="entry name" value="GntR_C"/>
</dbReference>
<dbReference type="PANTHER" id="PTHR43537:SF34">
    <property type="entry name" value="PYRUVATE DEHYDROGENASE COMPLEX REPRESSOR"/>
    <property type="match status" value="1"/>
</dbReference>
<dbReference type="Proteomes" id="UP000199054">
    <property type="component" value="Unassembled WGS sequence"/>
</dbReference>
<organism evidence="8 9">
    <name type="scientific">Paracoccus alcaliphilus</name>
    <dbReference type="NCBI Taxonomy" id="34002"/>
    <lineage>
        <taxon>Bacteria</taxon>
        <taxon>Pseudomonadati</taxon>
        <taxon>Pseudomonadota</taxon>
        <taxon>Alphaproteobacteria</taxon>
        <taxon>Rhodobacterales</taxon>
        <taxon>Paracoccaceae</taxon>
        <taxon>Paracoccus</taxon>
    </lineage>
</organism>
<evidence type="ECO:0000256" key="3">
    <source>
        <dbReference type="ARBA" id="ARBA00023125"/>
    </source>
</evidence>
<reference evidence="8 9" key="1">
    <citation type="submission" date="2016-10" db="EMBL/GenBank/DDBJ databases">
        <authorList>
            <person name="de Groot N.N."/>
        </authorList>
    </citation>
    <scope>NUCLEOTIDE SEQUENCE [LARGE SCALE GENOMIC DNA]</scope>
    <source>
        <strain evidence="8 9">DSM 8512</strain>
    </source>
</reference>
<evidence type="ECO:0000256" key="6">
    <source>
        <dbReference type="ARBA" id="ARBA00039592"/>
    </source>
</evidence>
<dbReference type="Gene3D" id="1.20.120.530">
    <property type="entry name" value="GntR ligand-binding domain-like"/>
    <property type="match status" value="1"/>
</dbReference>
<dbReference type="SUPFAM" id="SSF46785">
    <property type="entry name" value="Winged helix' DNA-binding domain"/>
    <property type="match status" value="1"/>
</dbReference>
<evidence type="ECO:0000256" key="2">
    <source>
        <dbReference type="ARBA" id="ARBA00023015"/>
    </source>
</evidence>
<gene>
    <name evidence="8" type="ORF">SAMN04489859_1006109</name>
</gene>
<dbReference type="GO" id="GO:0003677">
    <property type="term" value="F:DNA binding"/>
    <property type="evidence" value="ECO:0007669"/>
    <property type="project" value="UniProtKB-KW"/>
</dbReference>
<dbReference type="PRINTS" id="PR00035">
    <property type="entry name" value="HTHGNTR"/>
</dbReference>
<keyword evidence="4" id="KW-0804">Transcription</keyword>
<dbReference type="PROSITE" id="PS50949">
    <property type="entry name" value="HTH_GNTR"/>
    <property type="match status" value="1"/>
</dbReference>
<dbReference type="Pfam" id="PF00392">
    <property type="entry name" value="GntR"/>
    <property type="match status" value="1"/>
</dbReference>
<accession>A0A1H8GCK1</accession>
<dbReference type="AlphaFoldDB" id="A0A1H8GCK1"/>
<dbReference type="InterPro" id="IPR036390">
    <property type="entry name" value="WH_DNA-bd_sf"/>
</dbReference>
<keyword evidence="2" id="KW-0805">Transcription regulation</keyword>
<evidence type="ECO:0000256" key="5">
    <source>
        <dbReference type="ARBA" id="ARBA00037357"/>
    </source>
</evidence>
<dbReference type="STRING" id="34002.SAMN04489859_1006109"/>
<dbReference type="OrthoDB" id="5450856at2"/>
<name>A0A1H8GCK1_9RHOB</name>
<keyword evidence="1" id="KW-0678">Repressor</keyword>
<evidence type="ECO:0000313" key="8">
    <source>
        <dbReference type="EMBL" id="SEN41485.1"/>
    </source>
</evidence>
<evidence type="ECO:0000259" key="7">
    <source>
        <dbReference type="PROSITE" id="PS50949"/>
    </source>
</evidence>
<evidence type="ECO:0000256" key="1">
    <source>
        <dbReference type="ARBA" id="ARBA00022491"/>
    </source>
</evidence>
<dbReference type="SMART" id="SM00345">
    <property type="entry name" value="HTH_GNTR"/>
    <property type="match status" value="1"/>
</dbReference>
<dbReference type="GO" id="GO:0003700">
    <property type="term" value="F:DNA-binding transcription factor activity"/>
    <property type="evidence" value="ECO:0007669"/>
    <property type="project" value="InterPro"/>
</dbReference>
<sequence length="256" mass="28341">MPFHKIEAEKLSQAVTRQIESLILDGILRPGARLPAERDMAAMMGVSRPSLREALAAMQEDGLLCARPGSGIFVAEILGSAFSPALVRLIARHPEAATDYLEFRKDLEGIAAERAATKASDGDLEVIADALRRMQAVHDQHDAALDAELDAAFHMAIVEASHNIVALHMMRSMQDLLRAGVLHGRAAALFEETTTRARLLAHHEAINGALQERDGPRARELLCLHLDYVAERLQEAQRYDQQDDLARLRLMRQHGR</sequence>
<dbReference type="CDD" id="cd07377">
    <property type="entry name" value="WHTH_GntR"/>
    <property type="match status" value="1"/>
</dbReference>
<dbReference type="InterPro" id="IPR008920">
    <property type="entry name" value="TF_FadR/GntR_C"/>
</dbReference>
<evidence type="ECO:0000313" key="9">
    <source>
        <dbReference type="Proteomes" id="UP000199054"/>
    </source>
</evidence>